<dbReference type="InterPro" id="IPR036230">
    <property type="entry name" value="LeuA_allosteric_dom_sf"/>
</dbReference>
<dbReference type="SUPFAM" id="SSF51569">
    <property type="entry name" value="Aldolase"/>
    <property type="match status" value="1"/>
</dbReference>
<keyword evidence="7" id="KW-0100">Branched-chain amino acid biosynthesis</keyword>
<evidence type="ECO:0000259" key="11">
    <source>
        <dbReference type="PROSITE" id="PS50991"/>
    </source>
</evidence>
<dbReference type="InterPro" id="IPR002034">
    <property type="entry name" value="AIPM/Hcit_synth_CS"/>
</dbReference>
<dbReference type="Pfam" id="PF22617">
    <property type="entry name" value="HCS_D2"/>
    <property type="match status" value="1"/>
</dbReference>
<dbReference type="PANTHER" id="PTHR43538:SF1">
    <property type="entry name" value="(R)-CITRAMALATE SYNTHASE"/>
    <property type="match status" value="1"/>
</dbReference>
<dbReference type="InterPro" id="IPR013709">
    <property type="entry name" value="2-isopropylmalate_synth_dimer"/>
</dbReference>
<keyword evidence="4" id="KW-0028">Amino-acid biosynthesis</keyword>
<sequence>MREKKIWLYDTTLRDGAQREGISLSLTDKIKIVHKLDEMGIPFIEGGWPGANPKDVQFFWQLKETPLKQAQIVAFCSTRRPHQSCDHDPMLKAILAANTHWVTIFGKSWDLHVTEGLKTSLEENLAMIEETVAFLVSQGRKVIYDAEHWFDGYQANPDYAIATLKSAIKGGAKWLVFCDTNGGTLPHEISRIVSEVVSKLNLNLEEEEGVKLGIHTHNDSGTAVANAIASVLEGVTMVQGTINGYGERCGNANLCTLIPNLQLKLGYQCLEKEDLTQLAPNSRYISEIVNLAPDDHAPFVGKSAFAHKGGIHVSAVAKNPLTYEHIEPELVGNERKIVISDQAGLSNVIAKAKSLGITLDKNDPTCREILQKLKNLEHQGYQFEGAEASFELLILSALKQRKKLFSIKGFQVHCDILASEKNNCSNALATIKVLVDEKELLEVAEGNGPVSALDHALRKALVQFYPEIGQFHLTDYKVRILDSTAGTDAKTRVLVESSNGESRWTTVGVSTNIIDASYQAVVEGIEYGILLTKAEISPISVGN</sequence>
<evidence type="ECO:0000256" key="3">
    <source>
        <dbReference type="ARBA" id="ARBA00022490"/>
    </source>
</evidence>
<comment type="caution">
    <text evidence="12">The sequence shown here is derived from an EMBL/GenBank/DDBJ whole genome shotgun (WGS) entry which is preliminary data.</text>
</comment>
<feature type="domain" description="Pyruvate carboxyltransferase" evidence="11">
    <location>
        <begin position="6"/>
        <end position="276"/>
    </location>
</feature>
<keyword evidence="6 10" id="KW-0808">Transferase</keyword>
<dbReference type="GO" id="GO:0009098">
    <property type="term" value="P:L-leucine biosynthetic process"/>
    <property type="evidence" value="ECO:0007669"/>
    <property type="project" value="InterPro"/>
</dbReference>
<evidence type="ECO:0000256" key="10">
    <source>
        <dbReference type="RuleBase" id="RU003523"/>
    </source>
</evidence>
<dbReference type="CDD" id="cd07941">
    <property type="entry name" value="DRE_TIM_LeuA3"/>
    <property type="match status" value="1"/>
</dbReference>
<evidence type="ECO:0000256" key="5">
    <source>
        <dbReference type="ARBA" id="ARBA00022624"/>
    </source>
</evidence>
<evidence type="ECO:0000256" key="7">
    <source>
        <dbReference type="ARBA" id="ARBA00023304"/>
    </source>
</evidence>
<dbReference type="NCBIfam" id="TIGR00977">
    <property type="entry name" value="citramal_synth"/>
    <property type="match status" value="1"/>
</dbReference>
<dbReference type="InterPro" id="IPR013785">
    <property type="entry name" value="Aldolase_TIM"/>
</dbReference>
<dbReference type="PROSITE" id="PS50991">
    <property type="entry name" value="PYR_CT"/>
    <property type="match status" value="1"/>
</dbReference>
<comment type="similarity">
    <text evidence="2 10">Belongs to the alpha-IPM synthase/homocitrate synthase family.</text>
</comment>
<dbReference type="AlphaFoldDB" id="A0A844GS23"/>
<keyword evidence="5" id="KW-0412">Isoleucine biosynthesis</keyword>
<evidence type="ECO:0000256" key="2">
    <source>
        <dbReference type="ARBA" id="ARBA00006154"/>
    </source>
</evidence>
<dbReference type="PROSITE" id="PS00815">
    <property type="entry name" value="AIPM_HOMOCIT_SYNTH_1"/>
    <property type="match status" value="1"/>
</dbReference>
<dbReference type="Pfam" id="PF00682">
    <property type="entry name" value="HMGL-like"/>
    <property type="match status" value="1"/>
</dbReference>
<organism evidence="12 13">
    <name type="scientific">Cyanobacterium aponinum 0216</name>
    <dbReference type="NCBI Taxonomy" id="2676140"/>
    <lineage>
        <taxon>Bacteria</taxon>
        <taxon>Bacillati</taxon>
        <taxon>Cyanobacteriota</taxon>
        <taxon>Cyanophyceae</taxon>
        <taxon>Oscillatoriophycideae</taxon>
        <taxon>Chroococcales</taxon>
        <taxon>Geminocystaceae</taxon>
        <taxon>Cyanobacterium</taxon>
    </lineage>
</organism>
<dbReference type="SUPFAM" id="SSF110921">
    <property type="entry name" value="2-isopropylmalate synthase LeuA, allosteric (dimerisation) domain"/>
    <property type="match status" value="1"/>
</dbReference>
<dbReference type="Proteomes" id="UP000437131">
    <property type="component" value="Unassembled WGS sequence"/>
</dbReference>
<evidence type="ECO:0000256" key="9">
    <source>
        <dbReference type="NCBIfam" id="TIGR00977"/>
    </source>
</evidence>
<dbReference type="GO" id="GO:0009097">
    <property type="term" value="P:isoleucine biosynthetic process"/>
    <property type="evidence" value="ECO:0007669"/>
    <property type="project" value="UniProtKB-UniRule"/>
</dbReference>
<reference evidence="12 13" key="1">
    <citation type="submission" date="2019-11" db="EMBL/GenBank/DDBJ databases">
        <title>Isolation of a new High Light Tolerant Cyanobacteria.</title>
        <authorList>
            <person name="Dobson Z."/>
            <person name="Vaughn N."/>
            <person name="Vaughn M."/>
            <person name="Fromme P."/>
            <person name="Mazor Y."/>
        </authorList>
    </citation>
    <scope>NUCLEOTIDE SEQUENCE [LARGE SCALE GENOMIC DNA]</scope>
    <source>
        <strain evidence="12 13">0216</strain>
    </source>
</reference>
<dbReference type="PANTHER" id="PTHR43538">
    <property type="entry name" value="ALPHA-IPM SYNTHASE/HOMOCITRATE SYNTHASE"/>
    <property type="match status" value="1"/>
</dbReference>
<evidence type="ECO:0000313" key="12">
    <source>
        <dbReference type="EMBL" id="MTF38343.1"/>
    </source>
</evidence>
<protein>
    <recommendedName>
        <fullName evidence="9">Citramalate synthase</fullName>
        <ecNumber evidence="9">2.3.3.21</ecNumber>
    </recommendedName>
</protein>
<comment type="catalytic activity">
    <reaction evidence="8">
        <text>pyruvate + acetyl-CoA + H2O = (3R)-citramalate + CoA + H(+)</text>
        <dbReference type="Rhea" id="RHEA:19045"/>
        <dbReference type="ChEBI" id="CHEBI:15361"/>
        <dbReference type="ChEBI" id="CHEBI:15377"/>
        <dbReference type="ChEBI" id="CHEBI:15378"/>
        <dbReference type="ChEBI" id="CHEBI:30934"/>
        <dbReference type="ChEBI" id="CHEBI:57287"/>
        <dbReference type="ChEBI" id="CHEBI:57288"/>
        <dbReference type="EC" id="2.3.3.21"/>
    </reaction>
</comment>
<evidence type="ECO:0000313" key="13">
    <source>
        <dbReference type="Proteomes" id="UP000437131"/>
    </source>
</evidence>
<dbReference type="EMBL" id="WMIA01000004">
    <property type="protein sequence ID" value="MTF38343.1"/>
    <property type="molecule type" value="Genomic_DNA"/>
</dbReference>
<dbReference type="Gene3D" id="3.20.20.70">
    <property type="entry name" value="Aldolase class I"/>
    <property type="match status" value="1"/>
</dbReference>
<keyword evidence="12" id="KW-0012">Acyltransferase</keyword>
<evidence type="ECO:0000256" key="4">
    <source>
        <dbReference type="ARBA" id="ARBA00022605"/>
    </source>
</evidence>
<dbReference type="InterPro" id="IPR000891">
    <property type="entry name" value="PYR_CT"/>
</dbReference>
<accession>A0A844GS23</accession>
<dbReference type="UniPathway" id="UPA00047">
    <property type="reaction ID" value="UER00066"/>
</dbReference>
<dbReference type="RefSeq" id="WP_155083299.1">
    <property type="nucleotide sequence ID" value="NZ_WMIA01000004.1"/>
</dbReference>
<dbReference type="Gene3D" id="1.10.238.260">
    <property type="match status" value="1"/>
</dbReference>
<dbReference type="EC" id="2.3.3.21" evidence="9"/>
<proteinExistence type="inferred from homology"/>
<dbReference type="InterPro" id="IPR005675">
    <property type="entry name" value="Citramal_synthase"/>
</dbReference>
<comment type="pathway">
    <text evidence="1">Amino-acid biosynthesis; L-isoleucine biosynthesis; 2-oxobutanoate from pyruvate: step 1/3.</text>
</comment>
<dbReference type="PROSITE" id="PS00816">
    <property type="entry name" value="AIPM_HOMOCIT_SYNTH_2"/>
    <property type="match status" value="1"/>
</dbReference>
<dbReference type="InterPro" id="IPR054691">
    <property type="entry name" value="LeuA/HCS_post-cat"/>
</dbReference>
<evidence type="ECO:0000256" key="1">
    <source>
        <dbReference type="ARBA" id="ARBA00004743"/>
    </source>
</evidence>
<dbReference type="Pfam" id="PF08502">
    <property type="entry name" value="LeuA_dimer"/>
    <property type="match status" value="1"/>
</dbReference>
<dbReference type="GO" id="GO:0043714">
    <property type="term" value="F:(R)-citramalate synthase activity"/>
    <property type="evidence" value="ECO:0007669"/>
    <property type="project" value="UniProtKB-UniRule"/>
</dbReference>
<dbReference type="GO" id="GO:0003852">
    <property type="term" value="F:2-isopropylmalate synthase activity"/>
    <property type="evidence" value="ECO:0007669"/>
    <property type="project" value="InterPro"/>
</dbReference>
<evidence type="ECO:0000256" key="6">
    <source>
        <dbReference type="ARBA" id="ARBA00022679"/>
    </source>
</evidence>
<gene>
    <name evidence="12" type="primary">cimA</name>
    <name evidence="12" type="ORF">GGC33_05330</name>
</gene>
<dbReference type="SMART" id="SM00917">
    <property type="entry name" value="LeuA_dimer"/>
    <property type="match status" value="1"/>
</dbReference>
<name>A0A844GS23_9CHRO</name>
<dbReference type="Gene3D" id="3.30.160.270">
    <property type="match status" value="1"/>
</dbReference>
<evidence type="ECO:0000256" key="8">
    <source>
        <dbReference type="ARBA" id="ARBA00048263"/>
    </source>
</evidence>
<keyword evidence="3" id="KW-0963">Cytoplasm</keyword>